<dbReference type="EMBL" id="GISG01018247">
    <property type="protein sequence ID" value="MBA4617900.1"/>
    <property type="molecule type" value="Transcribed_RNA"/>
</dbReference>
<evidence type="ECO:0000256" key="1">
    <source>
        <dbReference type="SAM" id="Phobius"/>
    </source>
</evidence>
<reference evidence="2" key="1">
    <citation type="journal article" date="2013" name="J. Plant Res.">
        <title>Effect of fungi and light on seed germination of three Opuntia species from semiarid lands of central Mexico.</title>
        <authorList>
            <person name="Delgado-Sanchez P."/>
            <person name="Jimenez-Bremont J.F."/>
            <person name="Guerrero-Gonzalez Mde L."/>
            <person name="Flores J."/>
        </authorList>
    </citation>
    <scope>NUCLEOTIDE SEQUENCE</scope>
    <source>
        <tissue evidence="2">Cladode</tissue>
    </source>
</reference>
<keyword evidence="1" id="KW-0472">Membrane</keyword>
<evidence type="ECO:0000313" key="2">
    <source>
        <dbReference type="EMBL" id="MBA4617900.1"/>
    </source>
</evidence>
<dbReference type="PANTHER" id="PTHR34064">
    <property type="entry name" value="OS04G0672300 PROTEIN"/>
    <property type="match status" value="1"/>
</dbReference>
<keyword evidence="1" id="KW-1133">Transmembrane helix</keyword>
<proteinExistence type="predicted"/>
<dbReference type="PANTHER" id="PTHR34064:SF5">
    <property type="entry name" value="PROTEIN, PUTATIVE-RELATED"/>
    <property type="match status" value="1"/>
</dbReference>
<keyword evidence="1" id="KW-0812">Transmembrane</keyword>
<dbReference type="AlphaFoldDB" id="A0A7C9CH79"/>
<reference evidence="2" key="2">
    <citation type="submission" date="2020-07" db="EMBL/GenBank/DDBJ databases">
        <authorList>
            <person name="Vera ALvarez R."/>
            <person name="Arias-Moreno D.M."/>
            <person name="Jimenez-Jacinto V."/>
            <person name="Jimenez-Bremont J.F."/>
            <person name="Swaminathan K."/>
            <person name="Moose S.P."/>
            <person name="Guerrero-Gonzalez M.L."/>
            <person name="Marino-Ramirez L."/>
            <person name="Landsman D."/>
            <person name="Rodriguez-Kessler M."/>
            <person name="Delgado-Sanchez P."/>
        </authorList>
    </citation>
    <scope>NUCLEOTIDE SEQUENCE</scope>
    <source>
        <tissue evidence="2">Cladode</tissue>
    </source>
</reference>
<sequence length="186" mass="20741">MANDGDEQVQDCCRILVMTGDERAGIPNVQCGSQLESQTCADASANCHRSADQERESLDPFSSPCSFHIDIETGSADVSKINQECGSIKTDIALTKPLRRQNSSQAGESIAPLMDHILMLLKFDPKEKQAIERVHEAANNRWRKYKRAASFDSRRVVLFFSILSSMGTILLIYLTLRVREVSDGYI</sequence>
<organism evidence="2">
    <name type="scientific">Opuntia streptacantha</name>
    <name type="common">Prickly pear cactus</name>
    <name type="synonym">Opuntia cardona</name>
    <dbReference type="NCBI Taxonomy" id="393608"/>
    <lineage>
        <taxon>Eukaryota</taxon>
        <taxon>Viridiplantae</taxon>
        <taxon>Streptophyta</taxon>
        <taxon>Embryophyta</taxon>
        <taxon>Tracheophyta</taxon>
        <taxon>Spermatophyta</taxon>
        <taxon>Magnoliopsida</taxon>
        <taxon>eudicotyledons</taxon>
        <taxon>Gunneridae</taxon>
        <taxon>Pentapetalae</taxon>
        <taxon>Caryophyllales</taxon>
        <taxon>Cactineae</taxon>
        <taxon>Cactaceae</taxon>
        <taxon>Opuntioideae</taxon>
        <taxon>Opuntia</taxon>
    </lineage>
</organism>
<feature type="transmembrane region" description="Helical" evidence="1">
    <location>
        <begin position="156"/>
        <end position="176"/>
    </location>
</feature>
<accession>A0A7C9CH79</accession>
<protein>
    <submittedName>
        <fullName evidence="2">Uncharacterized protein</fullName>
    </submittedName>
</protein>
<name>A0A7C9CH79_OPUST</name>